<accession>A0A6A6NL34</accession>
<evidence type="ECO:0000313" key="2">
    <source>
        <dbReference type="EMBL" id="KAF2452432.1"/>
    </source>
</evidence>
<protein>
    <recommendedName>
        <fullName evidence="4">Vacuolar protein sorting-associated protein 62</fullName>
    </recommendedName>
</protein>
<keyword evidence="3" id="KW-1185">Reference proteome</keyword>
<dbReference type="OrthoDB" id="188042at2759"/>
<organism evidence="2 3">
    <name type="scientific">Lineolata rhizophorae</name>
    <dbReference type="NCBI Taxonomy" id="578093"/>
    <lineage>
        <taxon>Eukaryota</taxon>
        <taxon>Fungi</taxon>
        <taxon>Dikarya</taxon>
        <taxon>Ascomycota</taxon>
        <taxon>Pezizomycotina</taxon>
        <taxon>Dothideomycetes</taxon>
        <taxon>Dothideomycetes incertae sedis</taxon>
        <taxon>Lineolatales</taxon>
        <taxon>Lineolataceae</taxon>
        <taxon>Lineolata</taxon>
    </lineage>
</organism>
<proteinExistence type="predicted"/>
<dbReference type="AlphaFoldDB" id="A0A6A6NL34"/>
<evidence type="ECO:0000313" key="3">
    <source>
        <dbReference type="Proteomes" id="UP000799766"/>
    </source>
</evidence>
<dbReference type="PANTHER" id="PTHR48174">
    <property type="entry name" value="DUF946 FAMILY PROTEIN"/>
    <property type="match status" value="1"/>
</dbReference>
<dbReference type="EMBL" id="MU001709">
    <property type="protein sequence ID" value="KAF2452432.1"/>
    <property type="molecule type" value="Genomic_DNA"/>
</dbReference>
<dbReference type="Pfam" id="PF06101">
    <property type="entry name" value="Vps62"/>
    <property type="match status" value="1"/>
</dbReference>
<evidence type="ECO:0008006" key="4">
    <source>
        <dbReference type="Google" id="ProtNLM"/>
    </source>
</evidence>
<dbReference type="Proteomes" id="UP000799766">
    <property type="component" value="Unassembled WGS sequence"/>
</dbReference>
<dbReference type="InterPro" id="IPR009291">
    <property type="entry name" value="Vps62"/>
</dbReference>
<gene>
    <name evidence="2" type="ORF">BDY21DRAFT_172151</name>
</gene>
<evidence type="ECO:0000256" key="1">
    <source>
        <dbReference type="SAM" id="SignalP"/>
    </source>
</evidence>
<reference evidence="2" key="1">
    <citation type="journal article" date="2020" name="Stud. Mycol.">
        <title>101 Dothideomycetes genomes: a test case for predicting lifestyles and emergence of pathogens.</title>
        <authorList>
            <person name="Haridas S."/>
            <person name="Albert R."/>
            <person name="Binder M."/>
            <person name="Bloem J."/>
            <person name="Labutti K."/>
            <person name="Salamov A."/>
            <person name="Andreopoulos B."/>
            <person name="Baker S."/>
            <person name="Barry K."/>
            <person name="Bills G."/>
            <person name="Bluhm B."/>
            <person name="Cannon C."/>
            <person name="Castanera R."/>
            <person name="Culley D."/>
            <person name="Daum C."/>
            <person name="Ezra D."/>
            <person name="Gonzalez J."/>
            <person name="Henrissat B."/>
            <person name="Kuo A."/>
            <person name="Liang C."/>
            <person name="Lipzen A."/>
            <person name="Lutzoni F."/>
            <person name="Magnuson J."/>
            <person name="Mondo S."/>
            <person name="Nolan M."/>
            <person name="Ohm R."/>
            <person name="Pangilinan J."/>
            <person name="Park H.-J."/>
            <person name="Ramirez L."/>
            <person name="Alfaro M."/>
            <person name="Sun H."/>
            <person name="Tritt A."/>
            <person name="Yoshinaga Y."/>
            <person name="Zwiers L.-H."/>
            <person name="Turgeon B."/>
            <person name="Goodwin S."/>
            <person name="Spatafora J."/>
            <person name="Crous P."/>
            <person name="Grigoriev I."/>
        </authorList>
    </citation>
    <scope>NUCLEOTIDE SEQUENCE</scope>
    <source>
        <strain evidence="2">ATCC 16933</strain>
    </source>
</reference>
<dbReference type="PANTHER" id="PTHR48174:SF5">
    <property type="entry name" value="VACUOLAR PROTEIN SORTING-ASSOCIATED PROTEIN 62"/>
    <property type="match status" value="1"/>
</dbReference>
<keyword evidence="1" id="KW-0732">Signal</keyword>
<sequence>MISLLSGLLFGAAAVAAPTTFNKRAPSGVPQYVVDYAPLVWLDDRDVYRPSDIAAQVDHTTPKVDRNPISGYPQPLTLSNLDALNSYGDGGENVYLTSNDDVTTVPDWLTGAQPNAEGETEGAKTAVVITVDHGGGKLDAFYMYFWAFNWGGTVLDINLGNHVGDWEHNMIRFQDGEPQALWYSQHSRGQAFEYQAVEKEGKRPYAYAANGTHALYAMAGTHDHTIPNLNLPAGFLEDHTQRGTLWDPALSAYWYSFNPSDQTFTPYDGAPVAYLNYKGRWGDDRYPDSDSRQFNFFGFRRYEGGPTGPKFKTLDRELVCPDNDPPCIVLPIKVPRE</sequence>
<name>A0A6A6NL34_9PEZI</name>
<feature type="chain" id="PRO_5025653214" description="Vacuolar protein sorting-associated protein 62" evidence="1">
    <location>
        <begin position="17"/>
        <end position="337"/>
    </location>
</feature>
<feature type="signal peptide" evidence="1">
    <location>
        <begin position="1"/>
        <end position="16"/>
    </location>
</feature>